<gene>
    <name evidence="2" type="ORF">AZI86_17930</name>
</gene>
<dbReference type="InterPro" id="IPR001173">
    <property type="entry name" value="Glyco_trans_2-like"/>
</dbReference>
<dbReference type="EMBL" id="LUKE01000006">
    <property type="protein sequence ID" value="KYG61583.1"/>
    <property type="molecule type" value="Genomic_DNA"/>
</dbReference>
<organism evidence="2 3">
    <name type="scientific">Bdellovibrio bacteriovorus</name>
    <dbReference type="NCBI Taxonomy" id="959"/>
    <lineage>
        <taxon>Bacteria</taxon>
        <taxon>Pseudomonadati</taxon>
        <taxon>Bdellovibrionota</taxon>
        <taxon>Bdellovibrionia</taxon>
        <taxon>Bdellovibrionales</taxon>
        <taxon>Pseudobdellovibrionaceae</taxon>
        <taxon>Bdellovibrio</taxon>
    </lineage>
</organism>
<dbReference type="InterPro" id="IPR029044">
    <property type="entry name" value="Nucleotide-diphossugar_trans"/>
</dbReference>
<evidence type="ECO:0000259" key="1">
    <source>
        <dbReference type="Pfam" id="PF00535"/>
    </source>
</evidence>
<feature type="domain" description="Glycosyltransferase 2-like" evidence="1">
    <location>
        <begin position="32"/>
        <end position="152"/>
    </location>
</feature>
<evidence type="ECO:0000313" key="3">
    <source>
        <dbReference type="Proteomes" id="UP000075320"/>
    </source>
</evidence>
<proteinExistence type="predicted"/>
<reference evidence="2 3" key="1">
    <citation type="submission" date="2016-03" db="EMBL/GenBank/DDBJ databases">
        <authorList>
            <person name="Ploux O."/>
        </authorList>
    </citation>
    <scope>NUCLEOTIDE SEQUENCE [LARGE SCALE GENOMIC DNA]</scope>
    <source>
        <strain evidence="2 3">R0</strain>
    </source>
</reference>
<dbReference type="AlphaFoldDB" id="A0A150WF72"/>
<name>A0A150WF72_BDEBC</name>
<keyword evidence="3" id="KW-1185">Reference proteome</keyword>
<evidence type="ECO:0000313" key="2">
    <source>
        <dbReference type="EMBL" id="KYG61583.1"/>
    </source>
</evidence>
<dbReference type="SUPFAM" id="SSF53448">
    <property type="entry name" value="Nucleotide-diphospho-sugar transferases"/>
    <property type="match status" value="1"/>
</dbReference>
<dbReference type="Gene3D" id="3.90.550.10">
    <property type="entry name" value="Spore Coat Polysaccharide Biosynthesis Protein SpsA, Chain A"/>
    <property type="match status" value="1"/>
</dbReference>
<protein>
    <recommendedName>
        <fullName evidence="1">Glycosyltransferase 2-like domain-containing protein</fullName>
    </recommendedName>
</protein>
<sequence>MISLLTMVKMESSVSTPHCSFVIYLFRDLKALPLFIQDFRAFFQKFPLNYELICVIDSTPEEHVLKELKSTAPQNESWQILTNAAKIGRAQSLQKGASHARGELIIFPSLMMATPLGDLFKILQHLMSEPSMMACWGERYSKKSEVMTHSLHAALKTENTFNKILKEKNPHSALDPLCEIGGLRKTAWSEIENAPELKKSKGWFLANHCQKVLRQKNLPQHFLHIHDSGLRPTDFSLWSARWELLRQSLFETL</sequence>
<dbReference type="Proteomes" id="UP000075320">
    <property type="component" value="Unassembled WGS sequence"/>
</dbReference>
<comment type="caution">
    <text evidence="2">The sequence shown here is derived from an EMBL/GenBank/DDBJ whole genome shotgun (WGS) entry which is preliminary data.</text>
</comment>
<accession>A0A150WF72</accession>
<dbReference type="Pfam" id="PF00535">
    <property type="entry name" value="Glycos_transf_2"/>
    <property type="match status" value="1"/>
</dbReference>